<organism evidence="5 6">
    <name type="scientific">Qingshengfaniella alkalisoli</name>
    <dbReference type="NCBI Taxonomy" id="2599296"/>
    <lineage>
        <taxon>Bacteria</taxon>
        <taxon>Pseudomonadati</taxon>
        <taxon>Pseudomonadota</taxon>
        <taxon>Alphaproteobacteria</taxon>
        <taxon>Rhodobacterales</taxon>
        <taxon>Paracoccaceae</taxon>
        <taxon>Qingshengfaniella</taxon>
    </lineage>
</organism>
<dbReference type="PANTHER" id="PTHR43537:SF45">
    <property type="entry name" value="GNTR FAMILY REGULATORY PROTEIN"/>
    <property type="match status" value="1"/>
</dbReference>
<feature type="domain" description="HTH gntR-type" evidence="4">
    <location>
        <begin position="5"/>
        <end position="72"/>
    </location>
</feature>
<dbReference type="Pfam" id="PF00392">
    <property type="entry name" value="GntR"/>
    <property type="match status" value="1"/>
</dbReference>
<evidence type="ECO:0000256" key="2">
    <source>
        <dbReference type="ARBA" id="ARBA00023125"/>
    </source>
</evidence>
<keyword evidence="2" id="KW-0238">DNA-binding</keyword>
<dbReference type="KEGG" id="lit:FPZ52_14045"/>
<dbReference type="InterPro" id="IPR000524">
    <property type="entry name" value="Tscrpt_reg_HTH_GntR"/>
</dbReference>
<keyword evidence="5" id="KW-0614">Plasmid</keyword>
<dbReference type="InterPro" id="IPR011711">
    <property type="entry name" value="GntR_C"/>
</dbReference>
<dbReference type="SMART" id="SM00345">
    <property type="entry name" value="HTH_GNTR"/>
    <property type="match status" value="1"/>
</dbReference>
<dbReference type="InterPro" id="IPR008920">
    <property type="entry name" value="TF_FadR/GntR_C"/>
</dbReference>
<gene>
    <name evidence="5" type="ORF">FPZ52_14045</name>
</gene>
<dbReference type="Proteomes" id="UP000318483">
    <property type="component" value="Plasmid unnamed2"/>
</dbReference>
<accession>A0A5B8J203</accession>
<keyword evidence="3" id="KW-0804">Transcription</keyword>
<geneLocation type="plasmid" evidence="5 6">
    <name>unnamed2</name>
</geneLocation>
<sequence>MDNEVGSVDRVYRRVKEMAASYEFKPDERLNESALSAQLETSRTPLREALNRLVAEGFLKFHRGRGFFCRSLNPQEIMNLYEARAAIEAEAVRLAALRAEPEEVEDLSRFLEDTKPQYRPGASPVELVRVDETFHLGLAKLAKNAELVRLLENVNGRIHYVRLIDLRSLSERGGAEAITIEPHTCILEAVQRGDADRASREIRNHIERRLEEVTQNVRLAFSQLYAP</sequence>
<proteinExistence type="predicted"/>
<keyword evidence="6" id="KW-1185">Reference proteome</keyword>
<dbReference type="InterPro" id="IPR036390">
    <property type="entry name" value="WH_DNA-bd_sf"/>
</dbReference>
<dbReference type="GO" id="GO:0003700">
    <property type="term" value="F:DNA-binding transcription factor activity"/>
    <property type="evidence" value="ECO:0007669"/>
    <property type="project" value="InterPro"/>
</dbReference>
<dbReference type="SMART" id="SM00895">
    <property type="entry name" value="FCD"/>
    <property type="match status" value="1"/>
</dbReference>
<dbReference type="CDD" id="cd07377">
    <property type="entry name" value="WHTH_GntR"/>
    <property type="match status" value="1"/>
</dbReference>
<dbReference type="PANTHER" id="PTHR43537">
    <property type="entry name" value="TRANSCRIPTIONAL REGULATOR, GNTR FAMILY"/>
    <property type="match status" value="1"/>
</dbReference>
<dbReference type="Gene3D" id="1.10.10.10">
    <property type="entry name" value="Winged helix-like DNA-binding domain superfamily/Winged helix DNA-binding domain"/>
    <property type="match status" value="1"/>
</dbReference>
<evidence type="ECO:0000313" key="5">
    <source>
        <dbReference type="EMBL" id="QDY70828.1"/>
    </source>
</evidence>
<protein>
    <submittedName>
        <fullName evidence="5">GntR family transcriptional regulator</fullName>
    </submittedName>
</protein>
<dbReference type="GO" id="GO:0003677">
    <property type="term" value="F:DNA binding"/>
    <property type="evidence" value="ECO:0007669"/>
    <property type="project" value="UniProtKB-KW"/>
</dbReference>
<dbReference type="SUPFAM" id="SSF48008">
    <property type="entry name" value="GntR ligand-binding domain-like"/>
    <property type="match status" value="1"/>
</dbReference>
<name>A0A5B8J203_9RHOB</name>
<dbReference type="AlphaFoldDB" id="A0A5B8J203"/>
<evidence type="ECO:0000313" key="6">
    <source>
        <dbReference type="Proteomes" id="UP000318483"/>
    </source>
</evidence>
<evidence type="ECO:0000256" key="1">
    <source>
        <dbReference type="ARBA" id="ARBA00023015"/>
    </source>
</evidence>
<dbReference type="PROSITE" id="PS50949">
    <property type="entry name" value="HTH_GNTR"/>
    <property type="match status" value="1"/>
</dbReference>
<dbReference type="Gene3D" id="1.20.120.530">
    <property type="entry name" value="GntR ligand-binding domain-like"/>
    <property type="match status" value="1"/>
</dbReference>
<dbReference type="InterPro" id="IPR036388">
    <property type="entry name" value="WH-like_DNA-bd_sf"/>
</dbReference>
<dbReference type="OrthoDB" id="8638122at2"/>
<dbReference type="SUPFAM" id="SSF46785">
    <property type="entry name" value="Winged helix' DNA-binding domain"/>
    <property type="match status" value="1"/>
</dbReference>
<dbReference type="Pfam" id="PF07729">
    <property type="entry name" value="FCD"/>
    <property type="match status" value="1"/>
</dbReference>
<evidence type="ECO:0000256" key="3">
    <source>
        <dbReference type="ARBA" id="ARBA00023163"/>
    </source>
</evidence>
<keyword evidence="1" id="KW-0805">Transcription regulation</keyword>
<evidence type="ECO:0000259" key="4">
    <source>
        <dbReference type="PROSITE" id="PS50949"/>
    </source>
</evidence>
<reference evidence="5 6" key="1">
    <citation type="submission" date="2019-07" db="EMBL/GenBank/DDBJ databases">
        <title>Litoreibacter alkalisoli sp. nov., isolated from saline-alkaline soil.</title>
        <authorList>
            <person name="Wang S."/>
            <person name="Xu L."/>
            <person name="Xing Y.-T."/>
            <person name="Sun J.-Q."/>
        </authorList>
    </citation>
    <scope>NUCLEOTIDE SEQUENCE [LARGE SCALE GENOMIC DNA]</scope>
    <source>
        <strain evidence="5 6">LN3S51</strain>
        <plasmid evidence="5 6">unnamed2</plasmid>
    </source>
</reference>
<dbReference type="EMBL" id="CP042263">
    <property type="protein sequence ID" value="QDY70828.1"/>
    <property type="molecule type" value="Genomic_DNA"/>
</dbReference>